<dbReference type="InterPro" id="IPR036388">
    <property type="entry name" value="WH-like_DNA-bd_sf"/>
</dbReference>
<dbReference type="Proteomes" id="UP000467132">
    <property type="component" value="Unassembled WGS sequence"/>
</dbReference>
<comment type="caution">
    <text evidence="2">The sequence shown here is derived from an EMBL/GenBank/DDBJ whole genome shotgun (WGS) entry which is preliminary data.</text>
</comment>
<gene>
    <name evidence="2" type="ORF">D3Z33_00090</name>
</gene>
<name>A0A845QSS5_9CLOT</name>
<evidence type="ECO:0000313" key="3">
    <source>
        <dbReference type="Proteomes" id="UP000467132"/>
    </source>
</evidence>
<proteinExistence type="predicted"/>
<reference evidence="2 3" key="1">
    <citation type="submission" date="2018-08" db="EMBL/GenBank/DDBJ databases">
        <title>Murine metabolic-syndrome-specific gut microbial biobank.</title>
        <authorList>
            <person name="Liu C."/>
        </authorList>
    </citation>
    <scope>NUCLEOTIDE SEQUENCE [LARGE SCALE GENOMIC DNA]</scope>
    <source>
        <strain evidence="2 3">583</strain>
    </source>
</reference>
<dbReference type="InterPro" id="IPR009057">
    <property type="entry name" value="Homeodomain-like_sf"/>
</dbReference>
<dbReference type="EMBL" id="QXXA01000001">
    <property type="protein sequence ID" value="NBI05251.1"/>
    <property type="molecule type" value="Genomic_DNA"/>
</dbReference>
<dbReference type="AlphaFoldDB" id="A0A845QSS5"/>
<sequence length="328" mass="39195">MNKNLKFNIIMEGQKNGISVTCRKYNISRTIYYRWLKRYETKGIEGLDHIKKNFVPINKTSTEIENVLIRLFKTYPKYGPKAIKYLLEELGHDISESAVFNVMKRHQLTNKESRIKFAKKKENKIVSILPSLRDIESGKCWLFWITNYGYFKNIGNLYEYTLFDFKSRISCTRLYKNISLSHFEDLLSAVAIPVAQTLNFNTNYLCFFQDSKLIKQNKNIFESKINKVIQDNGFDVNIHILQRNDDLERINDLRKQYTNCCISFLMPLIYNDMSFEQLKIQFQKFIRNYNMNHKVKFDNNMYSPIEYHNKLTDTNLVLPLWAYIDRQY</sequence>
<organism evidence="2 3">
    <name type="scientific">Senegalia massiliensis</name>
    <dbReference type="NCBI Taxonomy" id="1720316"/>
    <lineage>
        <taxon>Bacteria</taxon>
        <taxon>Bacillati</taxon>
        <taxon>Bacillota</taxon>
        <taxon>Clostridia</taxon>
        <taxon>Eubacteriales</taxon>
        <taxon>Clostridiaceae</taxon>
        <taxon>Senegalia</taxon>
    </lineage>
</organism>
<dbReference type="SUPFAM" id="SSF46689">
    <property type="entry name" value="Homeodomain-like"/>
    <property type="match status" value="1"/>
</dbReference>
<evidence type="ECO:0000259" key="1">
    <source>
        <dbReference type="Pfam" id="PF13518"/>
    </source>
</evidence>
<protein>
    <submittedName>
        <fullName evidence="2">Helix-turn-helix domain-containing protein</fullName>
    </submittedName>
</protein>
<keyword evidence="3" id="KW-1185">Reference proteome</keyword>
<dbReference type="Gene3D" id="1.10.10.10">
    <property type="entry name" value="Winged helix-like DNA-binding domain superfamily/Winged helix DNA-binding domain"/>
    <property type="match status" value="1"/>
</dbReference>
<dbReference type="RefSeq" id="WP_160195772.1">
    <property type="nucleotide sequence ID" value="NZ_QXXA01000001.1"/>
</dbReference>
<feature type="domain" description="Insertion element IS150 protein InsJ-like helix-turn-helix" evidence="1">
    <location>
        <begin position="17"/>
        <end position="51"/>
    </location>
</feature>
<evidence type="ECO:0000313" key="2">
    <source>
        <dbReference type="EMBL" id="NBI05251.1"/>
    </source>
</evidence>
<dbReference type="InterPro" id="IPR055247">
    <property type="entry name" value="InsJ-like_HTH"/>
</dbReference>
<dbReference type="OrthoDB" id="1705009at2"/>
<accession>A0A845QSS5</accession>
<dbReference type="Pfam" id="PF13518">
    <property type="entry name" value="HTH_28"/>
    <property type="match status" value="1"/>
</dbReference>